<accession>A0ABT4UFM9</accession>
<dbReference type="Proteomes" id="UP001210231">
    <property type="component" value="Unassembled WGS sequence"/>
</dbReference>
<feature type="domain" description="DUF434" evidence="1">
    <location>
        <begin position="24"/>
        <end position="79"/>
    </location>
</feature>
<evidence type="ECO:0000259" key="2">
    <source>
        <dbReference type="Pfam" id="PF18481"/>
    </source>
</evidence>
<dbReference type="InterPro" id="IPR041652">
    <property type="entry name" value="DUF5616"/>
</dbReference>
<dbReference type="PANTHER" id="PTHR42252">
    <property type="entry name" value="DUF5616 DOMAIN-CONTAINING PROTEIN"/>
    <property type="match status" value="1"/>
</dbReference>
<dbReference type="Pfam" id="PF04256">
    <property type="entry name" value="DUF434"/>
    <property type="match status" value="1"/>
</dbReference>
<dbReference type="PANTHER" id="PTHR42252:SF1">
    <property type="entry name" value="DUF434 DOMAIN-CONTAINING PROTEIN"/>
    <property type="match status" value="1"/>
</dbReference>
<dbReference type="RefSeq" id="WP_407029980.1">
    <property type="nucleotide sequence ID" value="NZ_JAQGEF010000002.1"/>
</dbReference>
<gene>
    <name evidence="3" type="ORF">O3P16_02445</name>
</gene>
<evidence type="ECO:0000259" key="1">
    <source>
        <dbReference type="Pfam" id="PF04256"/>
    </source>
</evidence>
<dbReference type="EMBL" id="JAQGEF010000002">
    <property type="protein sequence ID" value="MDA3613652.1"/>
    <property type="molecule type" value="Genomic_DNA"/>
</dbReference>
<organism evidence="3 4">
    <name type="scientific">Polluticaenibacter yanchengensis</name>
    <dbReference type="NCBI Taxonomy" id="3014562"/>
    <lineage>
        <taxon>Bacteria</taxon>
        <taxon>Pseudomonadati</taxon>
        <taxon>Bacteroidota</taxon>
        <taxon>Chitinophagia</taxon>
        <taxon>Chitinophagales</taxon>
        <taxon>Chitinophagaceae</taxon>
        <taxon>Polluticaenibacter</taxon>
    </lineage>
</organism>
<feature type="domain" description="DUF5616" evidence="2">
    <location>
        <begin position="84"/>
        <end position="220"/>
    </location>
</feature>
<reference evidence="3 4" key="1">
    <citation type="submission" date="2022-12" db="EMBL/GenBank/DDBJ databases">
        <title>Chitinophagaceae gen. sp. nov., a new member of the family Chitinophagaceae, isolated from soil in a chemical factory.</title>
        <authorList>
            <person name="Ke Z."/>
        </authorList>
    </citation>
    <scope>NUCLEOTIDE SEQUENCE [LARGE SCALE GENOMIC DNA]</scope>
    <source>
        <strain evidence="3 4">LY-5</strain>
    </source>
</reference>
<sequence>MNTRNRGRNSGDDLLFGNANAVSRLKEAVADMHYLLSRGFAEKASAELVGNRYRLRARQIQMLKGAAASREQLDLRLSKALTAEALKDKIIYIDGFNLVILLESLLSGAYIFQGLDKCYRDLSSVHGSYKRVNQTQQSIELVAGFHKRVQPKQLIWILDKPVSNSGRLKQLLLDFAASNELDWEVHLEFNPDKYLVETGATVITSDAWVLDHCKWWFNMIDYMILTENLEVNLFSVWE</sequence>
<dbReference type="Pfam" id="PF18481">
    <property type="entry name" value="DUF5616"/>
    <property type="match status" value="1"/>
</dbReference>
<evidence type="ECO:0000313" key="4">
    <source>
        <dbReference type="Proteomes" id="UP001210231"/>
    </source>
</evidence>
<comment type="caution">
    <text evidence="3">The sequence shown here is derived from an EMBL/GenBank/DDBJ whole genome shotgun (WGS) entry which is preliminary data.</text>
</comment>
<evidence type="ECO:0000313" key="3">
    <source>
        <dbReference type="EMBL" id="MDA3613652.1"/>
    </source>
</evidence>
<name>A0ABT4UFM9_9BACT</name>
<protein>
    <submittedName>
        <fullName evidence="3">DUF434 domain-containing protein</fullName>
    </submittedName>
</protein>
<dbReference type="InterPro" id="IPR007368">
    <property type="entry name" value="DUF434"/>
</dbReference>
<proteinExistence type="predicted"/>
<keyword evidence="4" id="KW-1185">Reference proteome</keyword>